<evidence type="ECO:0000256" key="4">
    <source>
        <dbReference type="ARBA" id="ARBA00022729"/>
    </source>
</evidence>
<dbReference type="KEGG" id="chk:D4L85_01770"/>
<dbReference type="AlphaFoldDB" id="A0A385SZ13"/>
<dbReference type="GO" id="GO:0006508">
    <property type="term" value="P:proteolysis"/>
    <property type="evidence" value="ECO:0007669"/>
    <property type="project" value="UniProtKB-KW"/>
</dbReference>
<dbReference type="GO" id="GO:0004177">
    <property type="term" value="F:aminopeptidase activity"/>
    <property type="evidence" value="ECO:0007669"/>
    <property type="project" value="UniProtKB-KW"/>
</dbReference>
<gene>
    <name evidence="8" type="ORF">D4L85_01770</name>
</gene>
<keyword evidence="9" id="KW-1185">Reference proteome</keyword>
<accession>A0A385SZ13</accession>
<proteinExistence type="predicted"/>
<dbReference type="Gene3D" id="3.50.30.30">
    <property type="match status" value="1"/>
</dbReference>
<evidence type="ECO:0000259" key="7">
    <source>
        <dbReference type="Pfam" id="PF04389"/>
    </source>
</evidence>
<feature type="domain" description="Peptidase M28" evidence="7">
    <location>
        <begin position="294"/>
        <end position="510"/>
    </location>
</feature>
<keyword evidence="6" id="KW-0862">Zinc</keyword>
<keyword evidence="2" id="KW-0645">Protease</keyword>
<keyword evidence="5 8" id="KW-0378">Hydrolase</keyword>
<dbReference type="Pfam" id="PF04389">
    <property type="entry name" value="Peptidase_M28"/>
    <property type="match status" value="1"/>
</dbReference>
<name>A0A385SZ13_9BACT</name>
<dbReference type="Proteomes" id="UP000266183">
    <property type="component" value="Chromosome"/>
</dbReference>
<evidence type="ECO:0000256" key="1">
    <source>
        <dbReference type="ARBA" id="ARBA00022438"/>
    </source>
</evidence>
<dbReference type="SUPFAM" id="SSF52025">
    <property type="entry name" value="PA domain"/>
    <property type="match status" value="1"/>
</dbReference>
<dbReference type="PANTHER" id="PTHR12147">
    <property type="entry name" value="METALLOPEPTIDASE M28 FAMILY MEMBER"/>
    <property type="match status" value="1"/>
</dbReference>
<protein>
    <submittedName>
        <fullName evidence="8">M20/M25/M40 family metallo-hydrolase</fullName>
    </submittedName>
</protein>
<evidence type="ECO:0000313" key="8">
    <source>
        <dbReference type="EMBL" id="AYB35367.1"/>
    </source>
</evidence>
<reference evidence="9" key="1">
    <citation type="submission" date="2018-09" db="EMBL/GenBank/DDBJ databases">
        <title>Chryseolinea sp. KIS68-18 isolated from soil.</title>
        <authorList>
            <person name="Weon H.-Y."/>
            <person name="Kwon S.-W."/>
            <person name="Lee S.A."/>
        </authorList>
    </citation>
    <scope>NUCLEOTIDE SEQUENCE [LARGE SCALE GENOMIC DNA]</scope>
    <source>
        <strain evidence="9">KIS68-18</strain>
    </source>
</reference>
<dbReference type="SUPFAM" id="SSF53187">
    <property type="entry name" value="Zn-dependent exopeptidases"/>
    <property type="match status" value="1"/>
</dbReference>
<dbReference type="PANTHER" id="PTHR12147:SF56">
    <property type="entry name" value="AMINOPEPTIDASE YDR415C-RELATED"/>
    <property type="match status" value="1"/>
</dbReference>
<dbReference type="OrthoDB" id="1521787at2"/>
<organism evidence="8 9">
    <name type="scientific">Chryseolinea soli</name>
    <dbReference type="NCBI Taxonomy" id="2321403"/>
    <lineage>
        <taxon>Bacteria</taxon>
        <taxon>Pseudomonadati</taxon>
        <taxon>Bacteroidota</taxon>
        <taxon>Cytophagia</taxon>
        <taxon>Cytophagales</taxon>
        <taxon>Fulvivirgaceae</taxon>
        <taxon>Chryseolinea</taxon>
    </lineage>
</organism>
<dbReference type="CDD" id="cd05660">
    <property type="entry name" value="M28_like_PA"/>
    <property type="match status" value="1"/>
</dbReference>
<evidence type="ECO:0000256" key="3">
    <source>
        <dbReference type="ARBA" id="ARBA00022723"/>
    </source>
</evidence>
<keyword evidence="1" id="KW-0031">Aminopeptidase</keyword>
<evidence type="ECO:0000256" key="6">
    <source>
        <dbReference type="ARBA" id="ARBA00022833"/>
    </source>
</evidence>
<dbReference type="InterPro" id="IPR046450">
    <property type="entry name" value="PA_dom_sf"/>
</dbReference>
<dbReference type="GO" id="GO:0008235">
    <property type="term" value="F:metalloexopeptidase activity"/>
    <property type="evidence" value="ECO:0007669"/>
    <property type="project" value="InterPro"/>
</dbReference>
<dbReference type="InterPro" id="IPR045175">
    <property type="entry name" value="M28_fam"/>
</dbReference>
<dbReference type="Gene3D" id="3.40.630.10">
    <property type="entry name" value="Zn peptidases"/>
    <property type="match status" value="1"/>
</dbReference>
<dbReference type="FunFam" id="3.40.630.10:FF:000088">
    <property type="entry name" value="Peptidase M20"/>
    <property type="match status" value="1"/>
</dbReference>
<evidence type="ECO:0000256" key="2">
    <source>
        <dbReference type="ARBA" id="ARBA00022670"/>
    </source>
</evidence>
<dbReference type="EMBL" id="CP032382">
    <property type="protein sequence ID" value="AYB35367.1"/>
    <property type="molecule type" value="Genomic_DNA"/>
</dbReference>
<keyword evidence="4" id="KW-0732">Signal</keyword>
<evidence type="ECO:0000313" key="9">
    <source>
        <dbReference type="Proteomes" id="UP000266183"/>
    </source>
</evidence>
<sequence>MALLALLVVGACTNNADDADDGVATITADGISQYIKSLASDELEGRRPFTSGEKKTLDYLEGQFKALGLESGNGTSYLQEVPMVEIVPDADTVMTVKGAKKNIKLSGFKDYVLWSQRTDTLLNWKDEELVFAGFGVVAPEYSWNDYKDLDVKGKIVLVLVNDPGFGGNDTTFFKGNTMTYYGRWTYKFEEAARQGAKGCLVIHNTVPAGYGFWVVQNSWNAPHLYLDPRGKNDYFCEGVGWTSMPATEKLFEASGFDFNEWQSKARQPGFKGFSLKSRISTKIKFKSTYNKSYNAVAKITGSEKPDEFVIYSAHWDHFGIAKPNAAGDSIYNGAVDNAGGVATMLEIAKGFKSMKQKPKRSILFLAVTAEEQGLWGSAYYARNPLYPIDKTVANINIDFTNVIGKMKDVTVIGLGQSELDDYLKTEATKQGRYLAPDPNPVAGMYFRSDHFNFAKVGIPALFVGNGVDHIEKGKEFGNAQEAEYTKNRYHQPTDEFNPNWDLSGAVENAQLLFQIGKRLSFEDAWPQWKPSSEFKSLRQPKK</sequence>
<evidence type="ECO:0000256" key="5">
    <source>
        <dbReference type="ARBA" id="ARBA00022801"/>
    </source>
</evidence>
<dbReference type="InterPro" id="IPR007484">
    <property type="entry name" value="Peptidase_M28"/>
</dbReference>
<dbReference type="GO" id="GO:0046872">
    <property type="term" value="F:metal ion binding"/>
    <property type="evidence" value="ECO:0007669"/>
    <property type="project" value="UniProtKB-KW"/>
</dbReference>
<keyword evidence="3" id="KW-0479">Metal-binding</keyword>